<gene>
    <name evidence="2" type="ORF">IDH41_03975</name>
</gene>
<organism evidence="2 3">
    <name type="scientific">Paenibacillus arenilitoris</name>
    <dbReference type="NCBI Taxonomy" id="2772299"/>
    <lineage>
        <taxon>Bacteria</taxon>
        <taxon>Bacillati</taxon>
        <taxon>Bacillota</taxon>
        <taxon>Bacilli</taxon>
        <taxon>Bacillales</taxon>
        <taxon>Paenibacillaceae</taxon>
        <taxon>Paenibacillus</taxon>
    </lineage>
</organism>
<evidence type="ECO:0000259" key="1">
    <source>
        <dbReference type="Pfam" id="PF08242"/>
    </source>
</evidence>
<keyword evidence="3" id="KW-1185">Reference proteome</keyword>
<dbReference type="Gene3D" id="3.40.50.150">
    <property type="entry name" value="Vaccinia Virus protein VP39"/>
    <property type="match status" value="1"/>
</dbReference>
<dbReference type="Pfam" id="PF08242">
    <property type="entry name" value="Methyltransf_12"/>
    <property type="match status" value="1"/>
</dbReference>
<dbReference type="EMBL" id="JACXIY010000004">
    <property type="protein sequence ID" value="MBD2867724.1"/>
    <property type="molecule type" value="Genomic_DNA"/>
</dbReference>
<dbReference type="Proteomes" id="UP000632125">
    <property type="component" value="Unassembled WGS sequence"/>
</dbReference>
<dbReference type="InterPro" id="IPR029063">
    <property type="entry name" value="SAM-dependent_MTases_sf"/>
</dbReference>
<feature type="domain" description="Methyltransferase type 12" evidence="1">
    <location>
        <begin position="48"/>
        <end position="146"/>
    </location>
</feature>
<name>A0A927H5M8_9BACL</name>
<keyword evidence="2" id="KW-0489">Methyltransferase</keyword>
<dbReference type="RefSeq" id="WP_190858503.1">
    <property type="nucleotide sequence ID" value="NZ_JACXIY010000004.1"/>
</dbReference>
<dbReference type="AlphaFoldDB" id="A0A927H5M8"/>
<protein>
    <submittedName>
        <fullName evidence="2">Class I SAM-dependent methyltransferase</fullName>
    </submittedName>
</protein>
<reference evidence="2" key="1">
    <citation type="submission" date="2020-09" db="EMBL/GenBank/DDBJ databases">
        <title>A novel bacterium of genus Paenibacillus, isolated from South China Sea.</title>
        <authorList>
            <person name="Huang H."/>
            <person name="Mo K."/>
            <person name="Hu Y."/>
        </authorList>
    </citation>
    <scope>NUCLEOTIDE SEQUENCE</scope>
    <source>
        <strain evidence="2">IB182493</strain>
    </source>
</reference>
<dbReference type="GO" id="GO:0032259">
    <property type="term" value="P:methylation"/>
    <property type="evidence" value="ECO:0007669"/>
    <property type="project" value="UniProtKB-KW"/>
</dbReference>
<dbReference type="SUPFAM" id="SSF53335">
    <property type="entry name" value="S-adenosyl-L-methionine-dependent methyltransferases"/>
    <property type="match status" value="1"/>
</dbReference>
<dbReference type="GO" id="GO:0008168">
    <property type="term" value="F:methyltransferase activity"/>
    <property type="evidence" value="ECO:0007669"/>
    <property type="project" value="UniProtKB-KW"/>
</dbReference>
<dbReference type="CDD" id="cd02440">
    <property type="entry name" value="AdoMet_MTases"/>
    <property type="match status" value="1"/>
</dbReference>
<evidence type="ECO:0000313" key="3">
    <source>
        <dbReference type="Proteomes" id="UP000632125"/>
    </source>
</evidence>
<dbReference type="InterPro" id="IPR013217">
    <property type="entry name" value="Methyltransf_12"/>
</dbReference>
<keyword evidence="2" id="KW-0808">Transferase</keyword>
<comment type="caution">
    <text evidence="2">The sequence shown here is derived from an EMBL/GenBank/DDBJ whole genome shotgun (WGS) entry which is preliminary data.</text>
</comment>
<proteinExistence type="predicted"/>
<evidence type="ECO:0000313" key="2">
    <source>
        <dbReference type="EMBL" id="MBD2867724.1"/>
    </source>
</evidence>
<sequence length="234" mass="25732">MEEQQTFEAEAADSYASAIRNSLPTYDSIAAIVQSYFRKHLQQESNLLIVGAGGGNELAAWGPSNPGWSFTGFDPSPEMLAKAEQAAKKLGMTERTTLLNGLIADVPAAAKYDAASCLLVLHFVMSDAEKLELLKEVAGRLRPGAPFVLVAKCGNTKDAEFRRRLDIWKAHWVDKGCTPKETDEMAEYVLEHLSIIPEERIVGLMEEAGFMDITRFVSTTVFGGWLCRRTGEAD</sequence>
<accession>A0A927H5M8</accession>